<feature type="domain" description="Piezo transmembrane helical unit" evidence="4">
    <location>
        <begin position="346"/>
        <end position="401"/>
    </location>
</feature>
<dbReference type="InterPro" id="IPR056768">
    <property type="entry name" value="THU_Piezo"/>
</dbReference>
<accession>A0A401T393</accession>
<evidence type="ECO:0000259" key="4">
    <source>
        <dbReference type="Pfam" id="PF23188"/>
    </source>
</evidence>
<feature type="coiled-coil region" evidence="1">
    <location>
        <begin position="14"/>
        <end position="44"/>
    </location>
</feature>
<dbReference type="PANTHER" id="PTHR47049:SF7">
    <property type="entry name" value="PIEZO-TYPE MECHANOSENSITIVE ION CHANNEL COMPONENT 2 ISOFORM X1"/>
    <property type="match status" value="1"/>
</dbReference>
<feature type="transmembrane region" description="Helical" evidence="3">
    <location>
        <begin position="363"/>
        <end position="384"/>
    </location>
</feature>
<evidence type="ECO:0000256" key="3">
    <source>
        <dbReference type="SAM" id="Phobius"/>
    </source>
</evidence>
<protein>
    <recommendedName>
        <fullName evidence="4">Piezo transmembrane helical unit domain-containing protein</fullName>
    </recommendedName>
</protein>
<proteinExistence type="predicted"/>
<feature type="compositionally biased region" description="Polar residues" evidence="2">
    <location>
        <begin position="425"/>
        <end position="447"/>
    </location>
</feature>
<name>A0A401T393_CHIPU</name>
<keyword evidence="6" id="KW-1185">Reference proteome</keyword>
<dbReference type="Pfam" id="PF23188">
    <property type="entry name" value="THU_Piezo1"/>
    <property type="match status" value="1"/>
</dbReference>
<dbReference type="GO" id="GO:0016020">
    <property type="term" value="C:membrane"/>
    <property type="evidence" value="ECO:0007669"/>
    <property type="project" value="InterPro"/>
</dbReference>
<reference evidence="5 6" key="1">
    <citation type="journal article" date="2018" name="Nat. Ecol. Evol.">
        <title>Shark genomes provide insights into elasmobranch evolution and the origin of vertebrates.</title>
        <authorList>
            <person name="Hara Y"/>
            <person name="Yamaguchi K"/>
            <person name="Onimaru K"/>
            <person name="Kadota M"/>
            <person name="Koyanagi M"/>
            <person name="Keeley SD"/>
            <person name="Tatsumi K"/>
            <person name="Tanaka K"/>
            <person name="Motone F"/>
            <person name="Kageyama Y"/>
            <person name="Nozu R"/>
            <person name="Adachi N"/>
            <person name="Nishimura O"/>
            <person name="Nakagawa R"/>
            <person name="Tanegashima C"/>
            <person name="Kiyatake I"/>
            <person name="Matsumoto R"/>
            <person name="Murakumo K"/>
            <person name="Nishida K"/>
            <person name="Terakita A"/>
            <person name="Kuratani S"/>
            <person name="Sato K"/>
            <person name="Hyodo S Kuraku.S."/>
        </authorList>
    </citation>
    <scope>NUCLEOTIDE SEQUENCE [LARGE SCALE GENOMIC DNA]</scope>
</reference>
<evidence type="ECO:0000313" key="5">
    <source>
        <dbReference type="EMBL" id="GCC37136.1"/>
    </source>
</evidence>
<feature type="compositionally biased region" description="Basic and acidic residues" evidence="2">
    <location>
        <begin position="476"/>
        <end position="488"/>
    </location>
</feature>
<dbReference type="STRING" id="137246.A0A401T393"/>
<comment type="caution">
    <text evidence="5">The sequence shown here is derived from an EMBL/GenBank/DDBJ whole genome shotgun (WGS) entry which is preliminary data.</text>
</comment>
<dbReference type="EMBL" id="BEZZ01000947">
    <property type="protein sequence ID" value="GCC37136.1"/>
    <property type="molecule type" value="Genomic_DNA"/>
</dbReference>
<sequence>MGPDTSKFAYIALVKDSKAAVKEKHKELKQAKKAQRMKEDMEQRNRQDNFIKRSVNILTFTWMFVQALLDGLIELLNSIAKDYIDISTVLSFERSILRRELKQGKLSNQETVHHYYNAKLKCQAPCNPDGALERDESMEGEQASTSSYHKMASFDSMLSRDSSVSSCNTEVTIMSLKPTSSDCADDVEEPVSVVPKPSNRNRWRLQKMLNIDIPSSLDCEPPSTLIQCARSSNWQGTTDTIEEEADEEVVKDIITPQSYHPPSYNAVANSYNCLDLSEENVSMESDEEMSKMDHYNPLSCETHLLTASDLLLNKVFHDVELEESDKFYRSLPPLLKLLFALYNTMVSQSDMLCYFVMILNHMVSASVLTMVLPILVFLWAMLSVPRPKKRFWMLAILYTECHGLWDSHDAVKEQHFEKMQKQRNHQNLGETQEGNESMQTVSLQDTEQGPDRKNSSRQSSERVKAPKRSRKKKRESPKAGKRFRETVKEQIREKAQMAKRYITVM</sequence>
<keyword evidence="3" id="KW-1133">Transmembrane helix</keyword>
<feature type="region of interest" description="Disordered" evidence="2">
    <location>
        <begin position="417"/>
        <end position="488"/>
    </location>
</feature>
<keyword evidence="3" id="KW-0812">Transmembrane</keyword>
<feature type="compositionally biased region" description="Basic residues" evidence="2">
    <location>
        <begin position="465"/>
        <end position="475"/>
    </location>
</feature>
<dbReference type="OrthoDB" id="303066at2759"/>
<dbReference type="InterPro" id="IPR027272">
    <property type="entry name" value="Piezo"/>
</dbReference>
<keyword evidence="3" id="KW-0472">Membrane</keyword>
<dbReference type="Proteomes" id="UP000287033">
    <property type="component" value="Unassembled WGS sequence"/>
</dbReference>
<evidence type="ECO:0000313" key="6">
    <source>
        <dbReference type="Proteomes" id="UP000287033"/>
    </source>
</evidence>
<dbReference type="GO" id="GO:0008381">
    <property type="term" value="F:mechanosensitive monoatomic ion channel activity"/>
    <property type="evidence" value="ECO:0007669"/>
    <property type="project" value="InterPro"/>
</dbReference>
<feature type="compositionally biased region" description="Basic and acidic residues" evidence="2">
    <location>
        <begin position="449"/>
        <end position="464"/>
    </location>
</feature>
<organism evidence="5 6">
    <name type="scientific">Chiloscyllium punctatum</name>
    <name type="common">Brownbanded bambooshark</name>
    <name type="synonym">Hemiscyllium punctatum</name>
    <dbReference type="NCBI Taxonomy" id="137246"/>
    <lineage>
        <taxon>Eukaryota</taxon>
        <taxon>Metazoa</taxon>
        <taxon>Chordata</taxon>
        <taxon>Craniata</taxon>
        <taxon>Vertebrata</taxon>
        <taxon>Chondrichthyes</taxon>
        <taxon>Elasmobranchii</taxon>
        <taxon>Galeomorphii</taxon>
        <taxon>Galeoidea</taxon>
        <taxon>Orectolobiformes</taxon>
        <taxon>Hemiscylliidae</taxon>
        <taxon>Chiloscyllium</taxon>
    </lineage>
</organism>
<dbReference type="PANTHER" id="PTHR47049">
    <property type="entry name" value="PIEZO-TYPE MECHANOSENSITIVE ION CHANNEL HOMOLOG"/>
    <property type="match status" value="1"/>
</dbReference>
<gene>
    <name evidence="5" type="ORF">chiPu_0015637</name>
</gene>
<evidence type="ECO:0000256" key="1">
    <source>
        <dbReference type="SAM" id="Coils"/>
    </source>
</evidence>
<dbReference type="AlphaFoldDB" id="A0A401T393"/>
<keyword evidence="1" id="KW-0175">Coiled coil</keyword>
<evidence type="ECO:0000256" key="2">
    <source>
        <dbReference type="SAM" id="MobiDB-lite"/>
    </source>
</evidence>